<dbReference type="Proteomes" id="UP000606974">
    <property type="component" value="Unassembled WGS sequence"/>
</dbReference>
<dbReference type="AlphaFoldDB" id="A0A8H7E1H8"/>
<protein>
    <submittedName>
        <fullName evidence="2">Uncharacterized protein</fullName>
    </submittedName>
</protein>
<dbReference type="OrthoDB" id="10396620at2759"/>
<feature type="region of interest" description="Disordered" evidence="1">
    <location>
        <begin position="307"/>
        <end position="432"/>
    </location>
</feature>
<dbReference type="EMBL" id="JAACFV010000112">
    <property type="protein sequence ID" value="KAF7505315.1"/>
    <property type="molecule type" value="Genomic_DNA"/>
</dbReference>
<name>A0A8H7E1H8_9EURO</name>
<comment type="caution">
    <text evidence="2">The sequence shown here is derived from an EMBL/GenBank/DDBJ whole genome shotgun (WGS) entry which is preliminary data.</text>
</comment>
<feature type="compositionally biased region" description="Basic and acidic residues" evidence="1">
    <location>
        <begin position="132"/>
        <end position="141"/>
    </location>
</feature>
<organism evidence="2 3">
    <name type="scientific">Endocarpon pusillum</name>
    <dbReference type="NCBI Taxonomy" id="364733"/>
    <lineage>
        <taxon>Eukaryota</taxon>
        <taxon>Fungi</taxon>
        <taxon>Dikarya</taxon>
        <taxon>Ascomycota</taxon>
        <taxon>Pezizomycotina</taxon>
        <taxon>Eurotiomycetes</taxon>
        <taxon>Chaetothyriomycetidae</taxon>
        <taxon>Verrucariales</taxon>
        <taxon>Verrucariaceae</taxon>
        <taxon>Endocarpon</taxon>
    </lineage>
</organism>
<evidence type="ECO:0000313" key="3">
    <source>
        <dbReference type="Proteomes" id="UP000606974"/>
    </source>
</evidence>
<feature type="compositionally biased region" description="Basic and acidic residues" evidence="1">
    <location>
        <begin position="237"/>
        <end position="255"/>
    </location>
</feature>
<feature type="compositionally biased region" description="Basic residues" evidence="1">
    <location>
        <begin position="377"/>
        <end position="390"/>
    </location>
</feature>
<gene>
    <name evidence="2" type="ORF">GJ744_001018</name>
</gene>
<feature type="region of interest" description="Disordered" evidence="1">
    <location>
        <begin position="178"/>
        <end position="255"/>
    </location>
</feature>
<feature type="compositionally biased region" description="Basic and acidic residues" evidence="1">
    <location>
        <begin position="406"/>
        <end position="418"/>
    </location>
</feature>
<accession>A0A8H7E1H8</accession>
<feature type="compositionally biased region" description="Basic and acidic residues" evidence="1">
    <location>
        <begin position="307"/>
        <end position="317"/>
    </location>
</feature>
<sequence>MPQIKMALVVEFDAVQSDPNTILLELDQILHLQPACSIVSKRVIEIDGTAAAGEDDLSSAETMARYSRSSATMGPWDGILGDSYRPDYSERSRHQIIDSYRPGTLDGHGASSRGIDSYRPNGKVSSDPAASHPERQKMMTRSDKTIDFLNEGGGLSSSAVLGTRYDALVENMVFTPRSQIMTDNNNNSSSSNNNNDTRTRRSSSHYSLPPARDRSASPQKGSRRSERLRTAPGSRNMSEHETSHQTKLERWKDRRDGEMKRIEAAPGSLENLATLFSDKGKFERQRERHGITEALRLKNLRTNHKMERAKRQLDKRRWGGAGEQTGERGGEVKQGAKMDAVIDQIASFDFSAPSSGRGMANADGSAPSPTHPPVETRKKKGAGAKKRGRGKSAAPMRENELAGAGLKRDDDEMQDAHPHPPPHPQTQAQQQL</sequence>
<proteinExistence type="predicted"/>
<feature type="region of interest" description="Disordered" evidence="1">
    <location>
        <begin position="96"/>
        <end position="141"/>
    </location>
</feature>
<reference evidence="2" key="1">
    <citation type="submission" date="2020-02" db="EMBL/GenBank/DDBJ databases">
        <authorList>
            <person name="Palmer J.M."/>
        </authorList>
    </citation>
    <scope>NUCLEOTIDE SEQUENCE</scope>
    <source>
        <strain evidence="2">EPUS1.4</strain>
        <tissue evidence="2">Thallus</tissue>
    </source>
</reference>
<feature type="compositionally biased region" description="Low complexity" evidence="1">
    <location>
        <begin position="182"/>
        <end position="196"/>
    </location>
</feature>
<evidence type="ECO:0000256" key="1">
    <source>
        <dbReference type="SAM" id="MobiDB-lite"/>
    </source>
</evidence>
<keyword evidence="3" id="KW-1185">Reference proteome</keyword>
<evidence type="ECO:0000313" key="2">
    <source>
        <dbReference type="EMBL" id="KAF7505315.1"/>
    </source>
</evidence>
<feature type="compositionally biased region" description="Basic and acidic residues" evidence="1">
    <location>
        <begin position="325"/>
        <end position="336"/>
    </location>
</feature>